<evidence type="ECO:0000256" key="1">
    <source>
        <dbReference type="ARBA" id="ARBA00013860"/>
    </source>
</evidence>
<keyword evidence="9" id="KW-0131">Cell cycle</keyword>
<sequence>MQRKIAKWVEESGGMWYIISYSGVKGMFMGEYQHTIDMKGRLIVPSKFREQLAEGFILTRGLDNCLFGYPLDEWQRLEEKLKALPVTKKDARAFTRFFFSGAAEVGLDKQGRVNIPANLLEFAKIEKDCMVIGVSSRIEIWSTELWEAYYEESEESFNDIAENLIDFDF</sequence>
<dbReference type="InterPro" id="IPR037914">
    <property type="entry name" value="SpoVT-AbrB_sf"/>
</dbReference>
<dbReference type="AlphaFoldDB" id="F9DPK6"/>
<reference evidence="9 10" key="1">
    <citation type="submission" date="2011-04" db="EMBL/GenBank/DDBJ databases">
        <authorList>
            <person name="Muzny D."/>
            <person name="Qin X."/>
            <person name="Deng J."/>
            <person name="Jiang H."/>
            <person name="Liu Y."/>
            <person name="Qu J."/>
            <person name="Song X.-Z."/>
            <person name="Zhang L."/>
            <person name="Thornton R."/>
            <person name="Coyle M."/>
            <person name="Francisco L."/>
            <person name="Jackson L."/>
            <person name="Javaid M."/>
            <person name="Korchina V."/>
            <person name="Kovar C."/>
            <person name="Mata R."/>
            <person name="Mathew T."/>
            <person name="Ngo R."/>
            <person name="Nguyen L."/>
            <person name="Nguyen N."/>
            <person name="Okwuonu G."/>
            <person name="Ongeri F."/>
            <person name="Pham C."/>
            <person name="Simmons D."/>
            <person name="Wilczek-Boney K."/>
            <person name="Hale W."/>
            <person name="Jakkamsetti A."/>
            <person name="Pham P."/>
            <person name="Ruth R."/>
            <person name="San Lucas F."/>
            <person name="Warren J."/>
            <person name="Zhang J."/>
            <person name="Zhao Z."/>
            <person name="Zhou C."/>
            <person name="Zhu D."/>
            <person name="Lee S."/>
            <person name="Bess C."/>
            <person name="Blankenburg K."/>
            <person name="Forbes L."/>
            <person name="Fu Q."/>
            <person name="Gubbala S."/>
            <person name="Hirani K."/>
            <person name="Jayaseelan J.C."/>
            <person name="Lara F."/>
            <person name="Munidasa M."/>
            <person name="Palculict T."/>
            <person name="Patil S."/>
            <person name="Pu L.-L."/>
            <person name="Saada N."/>
            <person name="Tang L."/>
            <person name="Weissenberger G."/>
            <person name="Zhu Y."/>
            <person name="Hemphill L."/>
            <person name="Shang Y."/>
            <person name="Youmans B."/>
            <person name="Ayvaz T."/>
            <person name="Ross M."/>
            <person name="Santibanez J."/>
            <person name="Aqrawi P."/>
            <person name="Gross S."/>
            <person name="Joshi V."/>
            <person name="Fowler G."/>
            <person name="Nazareth L."/>
            <person name="Reid J."/>
            <person name="Worley K."/>
            <person name="Petrosino J."/>
            <person name="Highlander S."/>
            <person name="Gibbs R."/>
        </authorList>
    </citation>
    <scope>NUCLEOTIDE SEQUENCE [LARGE SCALE GENOMIC DNA]</scope>
    <source>
        <strain evidence="9 10">2681</strain>
    </source>
</reference>
<keyword evidence="4 7" id="KW-0805">Transcription regulation</keyword>
<dbReference type="CDD" id="cd16320">
    <property type="entry name" value="MraZ_N"/>
    <property type="match status" value="1"/>
</dbReference>
<comment type="subcellular location">
    <subcellularLocation>
        <location evidence="7">Cytoplasm</location>
        <location evidence="7">Nucleoid</location>
    </subcellularLocation>
</comment>
<keyword evidence="3" id="KW-0677">Repeat</keyword>
<dbReference type="InterPro" id="IPR007159">
    <property type="entry name" value="SpoVT-AbrB_dom"/>
</dbReference>
<evidence type="ECO:0000256" key="5">
    <source>
        <dbReference type="ARBA" id="ARBA00023125"/>
    </source>
</evidence>
<dbReference type="CDD" id="cd16321">
    <property type="entry name" value="MraZ_C"/>
    <property type="match status" value="1"/>
</dbReference>
<protein>
    <recommendedName>
        <fullName evidence="1 7">Transcriptional regulator MraZ</fullName>
    </recommendedName>
</protein>
<dbReference type="GO" id="GO:0003700">
    <property type="term" value="F:DNA-binding transcription factor activity"/>
    <property type="evidence" value="ECO:0007669"/>
    <property type="project" value="UniProtKB-UniRule"/>
</dbReference>
<comment type="similarity">
    <text evidence="7">Belongs to the MraZ family.</text>
</comment>
<name>F9DPK6_9BACL</name>
<comment type="subunit">
    <text evidence="7">Forms oligomers.</text>
</comment>
<dbReference type="PROSITE" id="PS51740">
    <property type="entry name" value="SPOVT_ABRB"/>
    <property type="match status" value="2"/>
</dbReference>
<evidence type="ECO:0000259" key="8">
    <source>
        <dbReference type="PROSITE" id="PS51740"/>
    </source>
</evidence>
<dbReference type="HAMAP" id="MF_01008">
    <property type="entry name" value="MraZ"/>
    <property type="match status" value="1"/>
</dbReference>
<dbReference type="GO" id="GO:0051301">
    <property type="term" value="P:cell division"/>
    <property type="evidence" value="ECO:0007669"/>
    <property type="project" value="UniProtKB-KW"/>
</dbReference>
<dbReference type="GO" id="GO:2000143">
    <property type="term" value="P:negative regulation of DNA-templated transcription initiation"/>
    <property type="evidence" value="ECO:0007669"/>
    <property type="project" value="TreeGrafter"/>
</dbReference>
<accession>F9DPK6</accession>
<gene>
    <name evidence="7 9" type="primary">mraZ</name>
    <name evidence="9" type="ORF">HMPREF9372_0736</name>
</gene>
<dbReference type="GO" id="GO:0000976">
    <property type="term" value="F:transcription cis-regulatory region binding"/>
    <property type="evidence" value="ECO:0007669"/>
    <property type="project" value="TreeGrafter"/>
</dbReference>
<evidence type="ECO:0000313" key="9">
    <source>
        <dbReference type="EMBL" id="EGQ27288.1"/>
    </source>
</evidence>
<dbReference type="STRING" id="759851.SAMN04244570_2491"/>
<dbReference type="InterPro" id="IPR003444">
    <property type="entry name" value="MraZ"/>
</dbReference>
<keyword evidence="2 7" id="KW-0963">Cytoplasm</keyword>
<feature type="domain" description="SpoVT-AbrB" evidence="8">
    <location>
        <begin position="31"/>
        <end position="73"/>
    </location>
</feature>
<dbReference type="InterPro" id="IPR038619">
    <property type="entry name" value="MraZ_sf"/>
</dbReference>
<keyword evidence="9" id="KW-0132">Cell division</keyword>
<dbReference type="HOGENOM" id="CLU_107907_0_5_9"/>
<dbReference type="FunFam" id="3.40.1550.20:FF:000002">
    <property type="entry name" value="Transcriptional regulator MraZ"/>
    <property type="match status" value="1"/>
</dbReference>
<dbReference type="PANTHER" id="PTHR34701">
    <property type="entry name" value="TRANSCRIPTIONAL REGULATOR MRAZ"/>
    <property type="match status" value="1"/>
</dbReference>
<evidence type="ECO:0000313" key="10">
    <source>
        <dbReference type="Proteomes" id="UP000005316"/>
    </source>
</evidence>
<organism evidence="9 10">
    <name type="scientific">Sporosarcina newyorkensis 2681</name>
    <dbReference type="NCBI Taxonomy" id="1027292"/>
    <lineage>
        <taxon>Bacteria</taxon>
        <taxon>Bacillati</taxon>
        <taxon>Bacillota</taxon>
        <taxon>Bacilli</taxon>
        <taxon>Bacillales</taxon>
        <taxon>Caryophanaceae</taxon>
        <taxon>Sporosarcina</taxon>
    </lineage>
</organism>
<evidence type="ECO:0000256" key="6">
    <source>
        <dbReference type="ARBA" id="ARBA00023163"/>
    </source>
</evidence>
<keyword evidence="6 7" id="KW-0804">Transcription</keyword>
<feature type="domain" description="SpoVT-AbrB" evidence="8">
    <location>
        <begin position="102"/>
        <end position="145"/>
    </location>
</feature>
<dbReference type="Pfam" id="PF02381">
    <property type="entry name" value="MraZ"/>
    <property type="match status" value="2"/>
</dbReference>
<dbReference type="GO" id="GO:0005737">
    <property type="term" value="C:cytoplasm"/>
    <property type="evidence" value="ECO:0007669"/>
    <property type="project" value="UniProtKB-UniRule"/>
</dbReference>
<dbReference type="eggNOG" id="COG2001">
    <property type="taxonomic scope" value="Bacteria"/>
</dbReference>
<evidence type="ECO:0000256" key="4">
    <source>
        <dbReference type="ARBA" id="ARBA00023015"/>
    </source>
</evidence>
<dbReference type="Proteomes" id="UP000005316">
    <property type="component" value="Unassembled WGS sequence"/>
</dbReference>
<dbReference type="PANTHER" id="PTHR34701:SF1">
    <property type="entry name" value="TRANSCRIPTIONAL REGULATOR MRAZ"/>
    <property type="match status" value="1"/>
</dbReference>
<comment type="caution">
    <text evidence="9">The sequence shown here is derived from an EMBL/GenBank/DDBJ whole genome shotgun (WGS) entry which is preliminary data.</text>
</comment>
<evidence type="ECO:0000256" key="2">
    <source>
        <dbReference type="ARBA" id="ARBA00022490"/>
    </source>
</evidence>
<evidence type="ECO:0000256" key="3">
    <source>
        <dbReference type="ARBA" id="ARBA00022737"/>
    </source>
</evidence>
<dbReference type="GO" id="GO:0009295">
    <property type="term" value="C:nucleoid"/>
    <property type="evidence" value="ECO:0007669"/>
    <property type="project" value="UniProtKB-SubCell"/>
</dbReference>
<dbReference type="EMBL" id="AFPZ01000019">
    <property type="protein sequence ID" value="EGQ27288.1"/>
    <property type="molecule type" value="Genomic_DNA"/>
</dbReference>
<dbReference type="Gene3D" id="3.40.1550.20">
    <property type="entry name" value="Transcriptional regulator MraZ domain"/>
    <property type="match status" value="1"/>
</dbReference>
<dbReference type="InterPro" id="IPR020603">
    <property type="entry name" value="MraZ_dom"/>
</dbReference>
<proteinExistence type="inferred from homology"/>
<keyword evidence="5 7" id="KW-0238">DNA-binding</keyword>
<dbReference type="InterPro" id="IPR035642">
    <property type="entry name" value="MraZ_N"/>
</dbReference>
<dbReference type="SUPFAM" id="SSF89447">
    <property type="entry name" value="AbrB/MazE/MraZ-like"/>
    <property type="match status" value="1"/>
</dbReference>
<evidence type="ECO:0000256" key="7">
    <source>
        <dbReference type="HAMAP-Rule" id="MF_01008"/>
    </source>
</evidence>
<dbReference type="NCBIfam" id="TIGR00242">
    <property type="entry name" value="division/cell wall cluster transcriptional repressor MraZ"/>
    <property type="match status" value="1"/>
</dbReference>
<dbReference type="InterPro" id="IPR035644">
    <property type="entry name" value="MraZ_C"/>
</dbReference>